<evidence type="ECO:0000256" key="2">
    <source>
        <dbReference type="ARBA" id="ARBA00022840"/>
    </source>
</evidence>
<dbReference type="PROSITE" id="PS51192">
    <property type="entry name" value="HELICASE_ATP_BIND_1"/>
    <property type="match status" value="1"/>
</dbReference>
<dbReference type="Proteomes" id="UP000707477">
    <property type="component" value="Unassembled WGS sequence"/>
</dbReference>
<gene>
    <name evidence="6" type="ORF">HEQ44_04560</name>
</gene>
<keyword evidence="3" id="KW-0238">DNA-binding</keyword>
<name>A0ABX1L8M6_9LACO</name>
<dbReference type="CDD" id="cd18785">
    <property type="entry name" value="SF2_C"/>
    <property type="match status" value="1"/>
</dbReference>
<accession>A0ABX1L8M6</accession>
<dbReference type="PROSITE" id="PS51194">
    <property type="entry name" value="HELICASE_CTER"/>
    <property type="match status" value="1"/>
</dbReference>
<keyword evidence="1" id="KW-0547">Nucleotide-binding</keyword>
<evidence type="ECO:0000313" key="6">
    <source>
        <dbReference type="EMBL" id="NLR29450.1"/>
    </source>
</evidence>
<organism evidence="6 7">
    <name type="scientific">Levilactobacillus tujiorum</name>
    <dbReference type="NCBI Taxonomy" id="2912243"/>
    <lineage>
        <taxon>Bacteria</taxon>
        <taxon>Bacillati</taxon>
        <taxon>Bacillota</taxon>
        <taxon>Bacilli</taxon>
        <taxon>Lactobacillales</taxon>
        <taxon>Lactobacillaceae</taxon>
        <taxon>Levilactobacillus</taxon>
    </lineage>
</organism>
<dbReference type="GO" id="GO:0004386">
    <property type="term" value="F:helicase activity"/>
    <property type="evidence" value="ECO:0007669"/>
    <property type="project" value="UniProtKB-KW"/>
</dbReference>
<dbReference type="InterPro" id="IPR001650">
    <property type="entry name" value="Helicase_C-like"/>
</dbReference>
<keyword evidence="6" id="KW-0347">Helicase</keyword>
<feature type="domain" description="Helicase C-terminal" evidence="5">
    <location>
        <begin position="295"/>
        <end position="440"/>
    </location>
</feature>
<keyword evidence="2" id="KW-0067">ATP-binding</keyword>
<evidence type="ECO:0000313" key="7">
    <source>
        <dbReference type="Proteomes" id="UP000707477"/>
    </source>
</evidence>
<dbReference type="EMBL" id="JAAVSD010000009">
    <property type="protein sequence ID" value="NLR29450.1"/>
    <property type="molecule type" value="Genomic_DNA"/>
</dbReference>
<dbReference type="Pfam" id="PF00270">
    <property type="entry name" value="DEAD"/>
    <property type="match status" value="1"/>
</dbReference>
<dbReference type="PANTHER" id="PTHR30580">
    <property type="entry name" value="PRIMOSOMAL PROTEIN N"/>
    <property type="match status" value="1"/>
</dbReference>
<evidence type="ECO:0000256" key="3">
    <source>
        <dbReference type="ARBA" id="ARBA00023125"/>
    </source>
</evidence>
<feature type="domain" description="Helicase ATP-binding" evidence="4">
    <location>
        <begin position="107"/>
        <end position="259"/>
    </location>
</feature>
<dbReference type="SUPFAM" id="SSF52540">
    <property type="entry name" value="P-loop containing nucleoside triphosphate hydrolases"/>
    <property type="match status" value="1"/>
</dbReference>
<keyword evidence="6" id="KW-0378">Hydrolase</keyword>
<dbReference type="Gene3D" id="3.40.50.300">
    <property type="entry name" value="P-loop containing nucleotide triphosphate hydrolases"/>
    <property type="match status" value="2"/>
</dbReference>
<protein>
    <submittedName>
        <fullName evidence="6">DEAD/DEAH box helicase family protein</fullName>
    </submittedName>
</protein>
<dbReference type="InterPro" id="IPR027417">
    <property type="entry name" value="P-loop_NTPase"/>
</dbReference>
<dbReference type="Pfam" id="PF00271">
    <property type="entry name" value="Helicase_C"/>
    <property type="match status" value="1"/>
</dbReference>
<keyword evidence="7" id="KW-1185">Reference proteome</keyword>
<evidence type="ECO:0000256" key="1">
    <source>
        <dbReference type="ARBA" id="ARBA00022741"/>
    </source>
</evidence>
<comment type="caution">
    <text evidence="6">The sequence shown here is derived from an EMBL/GenBank/DDBJ whole genome shotgun (WGS) entry which is preliminary data.</text>
</comment>
<dbReference type="SMART" id="SM00490">
    <property type="entry name" value="HELICc"/>
    <property type="match status" value="1"/>
</dbReference>
<evidence type="ECO:0000259" key="4">
    <source>
        <dbReference type="PROSITE" id="PS51192"/>
    </source>
</evidence>
<dbReference type="InterPro" id="IPR011545">
    <property type="entry name" value="DEAD/DEAH_box_helicase_dom"/>
</dbReference>
<proteinExistence type="predicted"/>
<dbReference type="InterPro" id="IPR014001">
    <property type="entry name" value="Helicase_ATP-bd"/>
</dbReference>
<evidence type="ECO:0000259" key="5">
    <source>
        <dbReference type="PROSITE" id="PS51194"/>
    </source>
</evidence>
<dbReference type="SMART" id="SM00487">
    <property type="entry name" value="DEXDc"/>
    <property type="match status" value="1"/>
</dbReference>
<sequence length="440" mass="50058">MNDLSEFFGRRLPADQAVPELGDGQIAVQRIGQRYQCQRCQQWLATTDRLANGTWYCRQCLQMGRLTSQTKLYTISEPNRFSLPPGKILTWQGRLSAEQQRAATLVKTAMQQGRNQLLWAVTGAGKTEIVYPAMAWALAQRWRVAWVSPRVDVCLELAPRLQQAFRDVSQCLLYGDQSTPYTYSQLTICTIHQLLRFEHAFDWLVVDEVDAFPLATSPMLQRAISRAEKETGCHLFLTATPGEQLQRQIRRGQLTTTYLPLRYHGFLLPRIDLRLAWRWRMQLAKRQLPAKLIRQLRDYGRTQQRFLLFVPHVCDLPEIMQALNQAGIQGGASVHASDPERAAKVQAMRDQQLPFLVTTTILERGVTFPNIAVVILGGDDPVFSTAALVQIAGRAGRSARYPRGEVTCYVQSQTQAVRRAQRMIGRLNRQGKQQGGRWPQ</sequence>
<reference evidence="6 7" key="1">
    <citation type="submission" date="2020-03" db="EMBL/GenBank/DDBJ databases">
        <authorList>
            <person name="Zhang Z."/>
            <person name="Guo Z."/>
            <person name="Hou Q."/>
            <person name="Shen X."/>
        </authorList>
    </citation>
    <scope>NUCLEOTIDE SEQUENCE [LARGE SCALE GENOMIC DNA]</scope>
    <source>
        <strain evidence="6 7">HBUAS51329</strain>
    </source>
</reference>
<dbReference type="RefSeq" id="WP_168849189.1">
    <property type="nucleotide sequence ID" value="NZ_JAAVSD010000009.1"/>
</dbReference>
<dbReference type="PANTHER" id="PTHR30580:SF1">
    <property type="entry name" value="COMF OPERON PROTEIN 1"/>
    <property type="match status" value="1"/>
</dbReference>